<organism evidence="5 6">
    <name type="scientific">Ignavibacterium album (strain DSM 19864 / JCM 16511 / NBRC 101810 / Mat9-16)</name>
    <dbReference type="NCBI Taxonomy" id="945713"/>
    <lineage>
        <taxon>Bacteria</taxon>
        <taxon>Pseudomonadati</taxon>
        <taxon>Ignavibacteriota</taxon>
        <taxon>Ignavibacteria</taxon>
        <taxon>Ignavibacteriales</taxon>
        <taxon>Ignavibacteriaceae</taxon>
        <taxon>Ignavibacterium</taxon>
    </lineage>
</organism>
<keyword evidence="3" id="KW-0325">Glycoprotein</keyword>
<dbReference type="eggNOG" id="COG3266">
    <property type="taxonomic scope" value="Bacteria"/>
</dbReference>
<dbReference type="SMART" id="SM00191">
    <property type="entry name" value="Int_alpha"/>
    <property type="match status" value="5"/>
</dbReference>
<dbReference type="EMBL" id="CP003418">
    <property type="protein sequence ID" value="AFH50430.1"/>
    <property type="molecule type" value="Genomic_DNA"/>
</dbReference>
<dbReference type="Pfam" id="PF14312">
    <property type="entry name" value="FG-GAP_2"/>
    <property type="match status" value="2"/>
</dbReference>
<dbReference type="Pfam" id="PF18962">
    <property type="entry name" value="Por_Secre_tail"/>
    <property type="match status" value="1"/>
</dbReference>
<dbReference type="SUPFAM" id="SSF50965">
    <property type="entry name" value="Galactose oxidase, central domain"/>
    <property type="match status" value="1"/>
</dbReference>
<dbReference type="OrthoDB" id="964745at2"/>
<accession>I0AN73</accession>
<dbReference type="PROSITE" id="PS51470">
    <property type="entry name" value="FG_GAP"/>
    <property type="match status" value="1"/>
</dbReference>
<dbReference type="InterPro" id="IPR013519">
    <property type="entry name" value="Int_alpha_beta-p"/>
</dbReference>
<keyword evidence="6" id="KW-1185">Reference proteome</keyword>
<proteinExistence type="predicted"/>
<dbReference type="KEGG" id="ial:IALB_2727"/>
<dbReference type="PANTHER" id="PTHR36220:SF1">
    <property type="entry name" value="GAMMA TUBULIN COMPLEX COMPONENT C-TERMINAL DOMAIN-CONTAINING PROTEIN"/>
    <property type="match status" value="1"/>
</dbReference>
<protein>
    <submittedName>
        <fullName evidence="5">PKD domain protein</fullName>
    </submittedName>
</protein>
<reference evidence="5 6" key="1">
    <citation type="journal article" date="2012" name="Front. Microbiol.">
        <title>Complete genome of Ignavibacterium album, a metabolically versatile, flagellated, facultative anaerobe from the phylum Chlorobi.</title>
        <authorList>
            <person name="Liu Z."/>
            <person name="Frigaard N.-U."/>
            <person name="Vogl K."/>
            <person name="Iino T."/>
            <person name="Ohkuma M."/>
            <person name="Overmann J."/>
            <person name="Bryant D.A."/>
        </authorList>
    </citation>
    <scope>NUCLEOTIDE SEQUENCE [LARGE SCALE GENOMIC DNA]</scope>
    <source>
        <strain evidence="6">DSM 19864 / JCM 16511 / NBRC 101810 / Mat9-16</strain>
    </source>
</reference>
<evidence type="ECO:0000313" key="6">
    <source>
        <dbReference type="Proteomes" id="UP000007394"/>
    </source>
</evidence>
<keyword evidence="1" id="KW-0732">Signal</keyword>
<dbReference type="PATRIC" id="fig|945713.3.peg.2742"/>
<evidence type="ECO:0000256" key="2">
    <source>
        <dbReference type="ARBA" id="ARBA00022737"/>
    </source>
</evidence>
<evidence type="ECO:0000313" key="5">
    <source>
        <dbReference type="EMBL" id="AFH50430.1"/>
    </source>
</evidence>
<name>I0AN73_IGNAJ</name>
<dbReference type="AlphaFoldDB" id="I0AN73"/>
<gene>
    <name evidence="5" type="ordered locus">IALB_2727</name>
</gene>
<evidence type="ECO:0000259" key="4">
    <source>
        <dbReference type="Pfam" id="PF18962"/>
    </source>
</evidence>
<feature type="domain" description="Secretion system C-terminal sorting" evidence="4">
    <location>
        <begin position="420"/>
        <end position="501"/>
    </location>
</feature>
<dbReference type="InterPro" id="IPR013517">
    <property type="entry name" value="FG-GAP"/>
</dbReference>
<dbReference type="PANTHER" id="PTHR36220">
    <property type="entry name" value="UNNAMED PRODUCT"/>
    <property type="match status" value="1"/>
</dbReference>
<dbReference type="STRING" id="945713.IALB_2727"/>
<evidence type="ECO:0000256" key="1">
    <source>
        <dbReference type="ARBA" id="ARBA00022729"/>
    </source>
</evidence>
<evidence type="ECO:0000256" key="3">
    <source>
        <dbReference type="ARBA" id="ARBA00023180"/>
    </source>
</evidence>
<dbReference type="InterPro" id="IPR026444">
    <property type="entry name" value="Secre_tail"/>
</dbReference>
<sequence length="504" mass="57349">MRLKMIKILVFVSLLPFISTLPQRLYESIFYPDNYYESQYFGYYIIMTDSIIFISAIQDDSLGNASGSVYFYRKDGNSWTFIKKILASDGGNMHMFGVPYLSSNFFYVGAIGYRSCVYVFEYLDNDWVEIQKLLPDTPLFYNFGRSIKEFNNELFVGAISDSRFVESSGAVYVFKKNTNGYWEKFQKIYPRIMKQYAHFGHQIEVNTLHNHLIVSAPSDSNEVGRFAGNVYILKKSDSLWQNIQILSPDVGEPSPYFGGSLATKGDYLFVGAPGDGYTQSGGTVYVYKIKNGLWEFVKKINSPINVRRDYFGNSIFIEQDSILIGAPGAPYYGARTSRVYLYYQNEDDFTLEYIFEPSDTILRDGFGMGVAINKGVFLIGAPYGSKNGLSTGKAYLYSPNPVSVYDNENLTDNFELYQNYPNPFNPSTKISWQSPVGGHTTLKVYDILGREIATPINEYRDAGKYEINFPDVEAGQALSLQSGVYFYQLRIGNYTETKKMILIR</sequence>
<dbReference type="InterPro" id="IPR011043">
    <property type="entry name" value="Gal_Oxase/kelch_b-propeller"/>
</dbReference>
<dbReference type="InterPro" id="IPR028994">
    <property type="entry name" value="Integrin_alpha_N"/>
</dbReference>
<keyword evidence="2" id="KW-0677">Repeat</keyword>
<dbReference type="Gene3D" id="2.130.10.130">
    <property type="entry name" value="Integrin alpha, N-terminal"/>
    <property type="match status" value="2"/>
</dbReference>
<dbReference type="Proteomes" id="UP000007394">
    <property type="component" value="Chromosome"/>
</dbReference>
<dbReference type="eggNOG" id="COG3292">
    <property type="taxonomic scope" value="Bacteria"/>
</dbReference>
<dbReference type="NCBIfam" id="TIGR04183">
    <property type="entry name" value="Por_Secre_tail"/>
    <property type="match status" value="1"/>
</dbReference>
<dbReference type="HOGENOM" id="CLU_608037_0_0_10"/>